<keyword evidence="5" id="KW-1185">Reference proteome</keyword>
<organism evidence="4 5">
    <name type="scientific">Caenorhabditis angaria</name>
    <dbReference type="NCBI Taxonomy" id="860376"/>
    <lineage>
        <taxon>Eukaryota</taxon>
        <taxon>Metazoa</taxon>
        <taxon>Ecdysozoa</taxon>
        <taxon>Nematoda</taxon>
        <taxon>Chromadorea</taxon>
        <taxon>Rhabditida</taxon>
        <taxon>Rhabditina</taxon>
        <taxon>Rhabditomorpha</taxon>
        <taxon>Rhabditoidea</taxon>
        <taxon>Rhabditidae</taxon>
        <taxon>Peloderinae</taxon>
        <taxon>Caenorhabditis</taxon>
    </lineage>
</organism>
<sequence>MAQNNNKEEKLGKVGSANSGGLLKDLMDMTLRKKQQQQGKNLGSKKGSKRGKKSRMDGSDKKDLTKRHNKQPCKIGAIEDEEKEIFENVADSNPVFSKNLLRPGKMKWKGDDEKEQETMRKKKDESDQTEIKNKKKNDSKTGDLLVKIEKLEKENEDLKKKLKDVQTVLKNRKPEEGNHELKEVPDEHHKLAVGVLTIMKKNQVLDAVLDFKSNKLLFSFFRESNSGDKPSEEIANLVELAMSRGLKYLINCCDQIDDVIDNDLRSFICSPVAKKILLKALFENPELVPDMWGGGPILIKKRKDETHRNEN</sequence>
<dbReference type="EMBL" id="CANHGI010000001">
    <property type="protein sequence ID" value="CAI5438787.1"/>
    <property type="molecule type" value="Genomic_DNA"/>
</dbReference>
<gene>
    <name evidence="4" type="ORF">CAMP_LOCUS1424</name>
</gene>
<dbReference type="PANTHER" id="PTHR38630:SF1">
    <property type="entry name" value="DEK_C DOMAIN-CONTAINING PROTEIN-RELATED"/>
    <property type="match status" value="1"/>
</dbReference>
<evidence type="ECO:0000313" key="5">
    <source>
        <dbReference type="Proteomes" id="UP001152747"/>
    </source>
</evidence>
<protein>
    <recommendedName>
        <fullName evidence="3">DUF7774 domain-containing protein</fullName>
    </recommendedName>
</protein>
<evidence type="ECO:0000313" key="4">
    <source>
        <dbReference type="EMBL" id="CAI5438787.1"/>
    </source>
</evidence>
<feature type="compositionally biased region" description="Basic and acidic residues" evidence="2">
    <location>
        <begin position="1"/>
        <end position="12"/>
    </location>
</feature>
<name>A0A9P1MSY5_9PELO</name>
<evidence type="ECO:0000256" key="1">
    <source>
        <dbReference type="SAM" id="Coils"/>
    </source>
</evidence>
<dbReference type="OrthoDB" id="5876090at2759"/>
<keyword evidence="1" id="KW-0175">Coiled coil</keyword>
<dbReference type="InterPro" id="IPR056676">
    <property type="entry name" value="DUF7774"/>
</dbReference>
<proteinExistence type="predicted"/>
<reference evidence="4" key="1">
    <citation type="submission" date="2022-11" db="EMBL/GenBank/DDBJ databases">
        <authorList>
            <person name="Kikuchi T."/>
        </authorList>
    </citation>
    <scope>NUCLEOTIDE SEQUENCE</scope>
    <source>
        <strain evidence="4">PS1010</strain>
    </source>
</reference>
<dbReference type="AlphaFoldDB" id="A0A9P1MSY5"/>
<dbReference type="Proteomes" id="UP001152747">
    <property type="component" value="Unassembled WGS sequence"/>
</dbReference>
<dbReference type="PANTHER" id="PTHR38630">
    <property type="entry name" value="PROTEIN CBG12780"/>
    <property type="match status" value="1"/>
</dbReference>
<feature type="domain" description="DUF7774" evidence="3">
    <location>
        <begin position="187"/>
        <end position="280"/>
    </location>
</feature>
<evidence type="ECO:0000256" key="2">
    <source>
        <dbReference type="SAM" id="MobiDB-lite"/>
    </source>
</evidence>
<feature type="compositionally biased region" description="Low complexity" evidence="2">
    <location>
        <begin position="36"/>
        <end position="45"/>
    </location>
</feature>
<feature type="region of interest" description="Disordered" evidence="2">
    <location>
        <begin position="1"/>
        <end position="139"/>
    </location>
</feature>
<feature type="compositionally biased region" description="Basic and acidic residues" evidence="2">
    <location>
        <begin position="54"/>
        <end position="63"/>
    </location>
</feature>
<feature type="coiled-coil region" evidence="1">
    <location>
        <begin position="141"/>
        <end position="171"/>
    </location>
</feature>
<feature type="compositionally biased region" description="Basic and acidic residues" evidence="2">
    <location>
        <begin position="108"/>
        <end position="139"/>
    </location>
</feature>
<accession>A0A9P1MSY5</accession>
<comment type="caution">
    <text evidence="4">The sequence shown here is derived from an EMBL/GenBank/DDBJ whole genome shotgun (WGS) entry which is preliminary data.</text>
</comment>
<evidence type="ECO:0000259" key="3">
    <source>
        <dbReference type="Pfam" id="PF24983"/>
    </source>
</evidence>
<dbReference type="Pfam" id="PF24983">
    <property type="entry name" value="DUF7774"/>
    <property type="match status" value="1"/>
</dbReference>